<evidence type="ECO:0000313" key="3">
    <source>
        <dbReference type="EMBL" id="MBC5993056.1"/>
    </source>
</evidence>
<keyword evidence="3" id="KW-0645">Protease</keyword>
<feature type="transmembrane region" description="Helical" evidence="1">
    <location>
        <begin position="226"/>
        <end position="246"/>
    </location>
</feature>
<feature type="transmembrane region" description="Helical" evidence="1">
    <location>
        <begin position="170"/>
        <end position="186"/>
    </location>
</feature>
<feature type="transmembrane region" description="Helical" evidence="1">
    <location>
        <begin position="72"/>
        <end position="95"/>
    </location>
</feature>
<feature type="transmembrane region" description="Helical" evidence="1">
    <location>
        <begin position="115"/>
        <end position="133"/>
    </location>
</feature>
<keyword evidence="3" id="KW-0482">Metalloprotease</keyword>
<dbReference type="GO" id="GO:0008237">
    <property type="term" value="F:metallopeptidase activity"/>
    <property type="evidence" value="ECO:0007669"/>
    <property type="project" value="UniProtKB-KW"/>
</dbReference>
<dbReference type="PANTHER" id="PTHR39430:SF1">
    <property type="entry name" value="PROTEASE"/>
    <property type="match status" value="1"/>
</dbReference>
<feature type="transmembrane region" description="Helical" evidence="1">
    <location>
        <begin position="7"/>
        <end position="26"/>
    </location>
</feature>
<feature type="transmembrane region" description="Helical" evidence="1">
    <location>
        <begin position="32"/>
        <end position="52"/>
    </location>
</feature>
<sequence>MKIANPVLHSSTTSIIAGFAALFAVYHSHEFFQSMAVSAVAMLSFVVVSYAVARAQKLEGLQSWGLGLQQQWWAKLLTGMVLGSCFVGLSTGVSIYLGYERITETPGAEVFFDKIWWIMFMTFWPSLAEDILTRGYLFKHLSKRMPANAWVLFSAVVYVLNHIWRLADHPSVLTYLFILGLVLATAMQLTKSLWLTLGIHWASNIVYYITVDIFPTESVVVGYQSTWILAASYFVLLCALLSFGAIRKKANHYTHNPATEVA</sequence>
<dbReference type="GO" id="GO:0080120">
    <property type="term" value="P:CAAX-box protein maturation"/>
    <property type="evidence" value="ECO:0007669"/>
    <property type="project" value="UniProtKB-ARBA"/>
</dbReference>
<evidence type="ECO:0000256" key="1">
    <source>
        <dbReference type="SAM" id="Phobius"/>
    </source>
</evidence>
<feature type="transmembrane region" description="Helical" evidence="1">
    <location>
        <begin position="145"/>
        <end position="164"/>
    </location>
</feature>
<keyword evidence="1" id="KW-0812">Transmembrane</keyword>
<evidence type="ECO:0000259" key="2">
    <source>
        <dbReference type="Pfam" id="PF02517"/>
    </source>
</evidence>
<keyword evidence="1" id="KW-1133">Transmembrane helix</keyword>
<evidence type="ECO:0000313" key="4">
    <source>
        <dbReference type="Proteomes" id="UP000603640"/>
    </source>
</evidence>
<gene>
    <name evidence="3" type="ORF">H8S84_09445</name>
</gene>
<dbReference type="AlphaFoldDB" id="A0A923SJS4"/>
<dbReference type="EMBL" id="JACRVF010000002">
    <property type="protein sequence ID" value="MBC5993056.1"/>
    <property type="molecule type" value="Genomic_DNA"/>
</dbReference>
<keyword evidence="3" id="KW-0378">Hydrolase</keyword>
<organism evidence="3 4">
    <name type="scientific">Pontibacter cellulosilyticus</name>
    <dbReference type="NCBI Taxonomy" id="1720253"/>
    <lineage>
        <taxon>Bacteria</taxon>
        <taxon>Pseudomonadati</taxon>
        <taxon>Bacteroidota</taxon>
        <taxon>Cytophagia</taxon>
        <taxon>Cytophagales</taxon>
        <taxon>Hymenobacteraceae</taxon>
        <taxon>Pontibacter</taxon>
    </lineage>
</organism>
<dbReference type="GO" id="GO:0004175">
    <property type="term" value="F:endopeptidase activity"/>
    <property type="evidence" value="ECO:0007669"/>
    <property type="project" value="UniProtKB-ARBA"/>
</dbReference>
<keyword evidence="4" id="KW-1185">Reference proteome</keyword>
<comment type="caution">
    <text evidence="3">The sequence shown here is derived from an EMBL/GenBank/DDBJ whole genome shotgun (WGS) entry which is preliminary data.</text>
</comment>
<accession>A0A923SJS4</accession>
<reference evidence="3" key="1">
    <citation type="submission" date="2020-08" db="EMBL/GenBank/DDBJ databases">
        <title>Pontibacter sp. SD6 16S ribosomal RNA gene Genome sequencing and assembly.</title>
        <authorList>
            <person name="Kang M."/>
        </authorList>
    </citation>
    <scope>NUCLEOTIDE SEQUENCE</scope>
    <source>
        <strain evidence="3">SD6</strain>
    </source>
</reference>
<feature type="domain" description="CAAX prenyl protease 2/Lysostaphin resistance protein A-like" evidence="2">
    <location>
        <begin position="114"/>
        <end position="206"/>
    </location>
</feature>
<dbReference type="InterPro" id="IPR003675">
    <property type="entry name" value="Rce1/LyrA-like_dom"/>
</dbReference>
<protein>
    <submittedName>
        <fullName evidence="3">CPBP family intramembrane metalloprotease</fullName>
    </submittedName>
</protein>
<name>A0A923SJS4_9BACT</name>
<proteinExistence type="predicted"/>
<keyword evidence="1" id="KW-0472">Membrane</keyword>
<dbReference type="RefSeq" id="WP_187067068.1">
    <property type="nucleotide sequence ID" value="NZ_JACRVF010000002.1"/>
</dbReference>
<feature type="transmembrane region" description="Helical" evidence="1">
    <location>
        <begin position="193"/>
        <end position="214"/>
    </location>
</feature>
<dbReference type="Pfam" id="PF02517">
    <property type="entry name" value="Rce1-like"/>
    <property type="match status" value="1"/>
</dbReference>
<dbReference type="PANTHER" id="PTHR39430">
    <property type="entry name" value="MEMBRANE-ASSOCIATED PROTEASE-RELATED"/>
    <property type="match status" value="1"/>
</dbReference>
<dbReference type="Proteomes" id="UP000603640">
    <property type="component" value="Unassembled WGS sequence"/>
</dbReference>